<dbReference type="Gene3D" id="1.10.287.1490">
    <property type="match status" value="1"/>
</dbReference>
<organism evidence="2 3">
    <name type="scientific">Cannabis sativa</name>
    <name type="common">Hemp</name>
    <name type="synonym">Marijuana</name>
    <dbReference type="NCBI Taxonomy" id="3483"/>
    <lineage>
        <taxon>Eukaryota</taxon>
        <taxon>Viridiplantae</taxon>
        <taxon>Streptophyta</taxon>
        <taxon>Embryophyta</taxon>
        <taxon>Tracheophyta</taxon>
        <taxon>Spermatophyta</taxon>
        <taxon>Magnoliopsida</taxon>
        <taxon>eudicotyledons</taxon>
        <taxon>Gunneridae</taxon>
        <taxon>Pentapetalae</taxon>
        <taxon>rosids</taxon>
        <taxon>fabids</taxon>
        <taxon>Rosales</taxon>
        <taxon>Cannabaceae</taxon>
        <taxon>Cannabis</taxon>
    </lineage>
</organism>
<evidence type="ECO:0000256" key="1">
    <source>
        <dbReference type="SAM" id="Coils"/>
    </source>
</evidence>
<evidence type="ECO:0000313" key="2">
    <source>
        <dbReference type="EnsemblPlants" id="cds.evm.model.07.1078"/>
    </source>
</evidence>
<dbReference type="Gramene" id="evm.model.07.1078">
    <property type="protein sequence ID" value="cds.evm.model.07.1078"/>
    <property type="gene ID" value="evm.TU.07.1078"/>
</dbReference>
<dbReference type="EnsemblPlants" id="evm.model.07.1078">
    <property type="protein sequence ID" value="cds.evm.model.07.1078"/>
    <property type="gene ID" value="evm.TU.07.1078"/>
</dbReference>
<reference evidence="2" key="1">
    <citation type="submission" date="2018-11" db="EMBL/GenBank/DDBJ databases">
        <authorList>
            <person name="Grassa J C."/>
        </authorList>
    </citation>
    <scope>NUCLEOTIDE SEQUENCE [LARGE SCALE GENOMIC DNA]</scope>
</reference>
<feature type="coiled-coil region" evidence="1">
    <location>
        <begin position="76"/>
        <end position="159"/>
    </location>
</feature>
<accession>A0A803Q169</accession>
<proteinExistence type="predicted"/>
<evidence type="ECO:0000313" key="3">
    <source>
        <dbReference type="Proteomes" id="UP000596661"/>
    </source>
</evidence>
<reference evidence="2" key="2">
    <citation type="submission" date="2021-03" db="UniProtKB">
        <authorList>
            <consortium name="EnsemblPlants"/>
        </authorList>
    </citation>
    <scope>IDENTIFICATION</scope>
</reference>
<keyword evidence="3" id="KW-1185">Reference proteome</keyword>
<keyword evidence="1" id="KW-0175">Coiled coil</keyword>
<dbReference type="Proteomes" id="UP000596661">
    <property type="component" value="Chromosome 7"/>
</dbReference>
<protein>
    <submittedName>
        <fullName evidence="2">Uncharacterized protein</fullName>
    </submittedName>
</protein>
<sequence length="204" mass="22899">MCQRMLRALKKRSSDAFGQKAPMKCPKVDDTLPKSIALSTKTHQVTCERSLTVLALEVPKLNLKMAYTYSPAKSTALKVTTTTNNLKKEMEEAKKEVELKSTQLDELETDDEALAKDVNSLKDERDSLHTLLSSLETKVNDLTEEKKSLQETLDFEQTSFGAEREAGVYVGADVIADMQEWIRQLEELVKENCHSRIAESASTI</sequence>
<name>A0A803Q169_CANSA</name>
<dbReference type="AlphaFoldDB" id="A0A803Q169"/>
<dbReference type="EMBL" id="UZAU01000655">
    <property type="status" value="NOT_ANNOTATED_CDS"/>
    <property type="molecule type" value="Genomic_DNA"/>
</dbReference>